<protein>
    <submittedName>
        <fullName evidence="1">Uncharacterized protein</fullName>
    </submittedName>
</protein>
<reference evidence="1" key="1">
    <citation type="journal article" date="2020" name="Fungal Divers.">
        <title>Resolving the Mortierellaceae phylogeny through synthesis of multi-gene phylogenetics and phylogenomics.</title>
        <authorList>
            <person name="Vandepol N."/>
            <person name="Liber J."/>
            <person name="Desiro A."/>
            <person name="Na H."/>
            <person name="Kennedy M."/>
            <person name="Barry K."/>
            <person name="Grigoriev I.V."/>
            <person name="Miller A.N."/>
            <person name="O'Donnell K."/>
            <person name="Stajich J.E."/>
            <person name="Bonito G."/>
        </authorList>
    </citation>
    <scope>NUCLEOTIDE SEQUENCE</scope>
    <source>
        <strain evidence="1">NVP60</strain>
    </source>
</reference>
<keyword evidence="2" id="KW-1185">Reference proteome</keyword>
<comment type="caution">
    <text evidence="1">The sequence shown here is derived from an EMBL/GenBank/DDBJ whole genome shotgun (WGS) entry which is preliminary data.</text>
</comment>
<evidence type="ECO:0000313" key="1">
    <source>
        <dbReference type="EMBL" id="KAG0322151.1"/>
    </source>
</evidence>
<sequence>MTLNRAETSVNVFEERLNTGSRIRRQHFVDVKAGFKSSFHWPLPSRQEFADYYARDVIDRYLAQGQVVSKNTEHRTENISEFDPGFHTSSTKSCRAYDPRVARPATAPCIIGEVQETLRE</sequence>
<organism evidence="1 2">
    <name type="scientific">Linnemannia gamsii</name>
    <dbReference type="NCBI Taxonomy" id="64522"/>
    <lineage>
        <taxon>Eukaryota</taxon>
        <taxon>Fungi</taxon>
        <taxon>Fungi incertae sedis</taxon>
        <taxon>Mucoromycota</taxon>
        <taxon>Mortierellomycotina</taxon>
        <taxon>Mortierellomycetes</taxon>
        <taxon>Mortierellales</taxon>
        <taxon>Mortierellaceae</taxon>
        <taxon>Linnemannia</taxon>
    </lineage>
</organism>
<evidence type="ECO:0000313" key="2">
    <source>
        <dbReference type="Proteomes" id="UP000823405"/>
    </source>
</evidence>
<proteinExistence type="predicted"/>
<dbReference type="EMBL" id="JAAAIN010000039">
    <property type="protein sequence ID" value="KAG0322151.1"/>
    <property type="molecule type" value="Genomic_DNA"/>
</dbReference>
<name>A0A9P6UWC3_9FUNG</name>
<dbReference type="Proteomes" id="UP000823405">
    <property type="component" value="Unassembled WGS sequence"/>
</dbReference>
<accession>A0A9P6UWC3</accession>
<dbReference type="AlphaFoldDB" id="A0A9P6UWC3"/>
<gene>
    <name evidence="1" type="ORF">BGZ97_008501</name>
</gene>